<dbReference type="CDD" id="cd09122">
    <property type="entry name" value="PLDc_Tdp1_1"/>
    <property type="match status" value="1"/>
</dbReference>
<name>A0A9W9LW89_9EURO</name>
<dbReference type="Proteomes" id="UP001146351">
    <property type="component" value="Unassembled WGS sequence"/>
</dbReference>
<reference evidence="5" key="1">
    <citation type="submission" date="2022-11" db="EMBL/GenBank/DDBJ databases">
        <authorList>
            <person name="Petersen C."/>
        </authorList>
    </citation>
    <scope>NUCLEOTIDE SEQUENCE</scope>
    <source>
        <strain evidence="5">IBT 21917</strain>
    </source>
</reference>
<evidence type="ECO:0000313" key="5">
    <source>
        <dbReference type="EMBL" id="KAJ5180248.1"/>
    </source>
</evidence>
<feature type="compositionally biased region" description="Acidic residues" evidence="4">
    <location>
        <begin position="66"/>
        <end position="76"/>
    </location>
</feature>
<evidence type="ECO:0008006" key="7">
    <source>
        <dbReference type="Google" id="ProtNLM"/>
    </source>
</evidence>
<feature type="region of interest" description="Disordered" evidence="4">
    <location>
        <begin position="612"/>
        <end position="638"/>
    </location>
</feature>
<evidence type="ECO:0000256" key="4">
    <source>
        <dbReference type="SAM" id="MobiDB-lite"/>
    </source>
</evidence>
<dbReference type="PANTHER" id="PTHR12415">
    <property type="entry name" value="TYROSYL-DNA PHOSPHODIESTERASE 1"/>
    <property type="match status" value="1"/>
</dbReference>
<dbReference type="GO" id="GO:0006281">
    <property type="term" value="P:DNA repair"/>
    <property type="evidence" value="ECO:0007669"/>
    <property type="project" value="InterPro"/>
</dbReference>
<feature type="site" description="Interaction with DNA" evidence="3">
    <location>
        <position position="576"/>
    </location>
</feature>
<accession>A0A9W9LW89</accession>
<dbReference type="GO" id="GO:0017005">
    <property type="term" value="F:3'-tyrosyl-DNA phosphodiesterase activity"/>
    <property type="evidence" value="ECO:0007669"/>
    <property type="project" value="TreeGrafter"/>
</dbReference>
<feature type="region of interest" description="Disordered" evidence="4">
    <location>
        <begin position="1"/>
        <end position="204"/>
    </location>
</feature>
<dbReference type="Pfam" id="PF06087">
    <property type="entry name" value="Tyr-DNA_phospho"/>
    <property type="match status" value="1"/>
</dbReference>
<organism evidence="5 6">
    <name type="scientific">Penicillium capsulatum</name>
    <dbReference type="NCBI Taxonomy" id="69766"/>
    <lineage>
        <taxon>Eukaryota</taxon>
        <taxon>Fungi</taxon>
        <taxon>Dikarya</taxon>
        <taxon>Ascomycota</taxon>
        <taxon>Pezizomycotina</taxon>
        <taxon>Eurotiomycetes</taxon>
        <taxon>Eurotiomycetidae</taxon>
        <taxon>Eurotiales</taxon>
        <taxon>Aspergillaceae</taxon>
        <taxon>Penicillium</taxon>
    </lineage>
</organism>
<evidence type="ECO:0000313" key="6">
    <source>
        <dbReference type="Proteomes" id="UP001146351"/>
    </source>
</evidence>
<feature type="active site" description="Nucleophile" evidence="1">
    <location>
        <position position="305"/>
    </location>
</feature>
<dbReference type="SUPFAM" id="SSF56024">
    <property type="entry name" value="Phospholipase D/nuclease"/>
    <property type="match status" value="2"/>
</dbReference>
<dbReference type="PANTHER" id="PTHR12415:SF4">
    <property type="entry name" value="TYROSYL-DNA PHOSPHODIESTERASE DOMAIN-CONTAINING PROTEIN"/>
    <property type="match status" value="1"/>
</dbReference>
<dbReference type="GO" id="GO:0005634">
    <property type="term" value="C:nucleus"/>
    <property type="evidence" value="ECO:0007669"/>
    <property type="project" value="InterPro"/>
</dbReference>
<dbReference type="SMART" id="SM00726">
    <property type="entry name" value="UIM"/>
    <property type="match status" value="2"/>
</dbReference>
<dbReference type="GO" id="GO:0003697">
    <property type="term" value="F:single-stranded DNA binding"/>
    <property type="evidence" value="ECO:0007669"/>
    <property type="project" value="TreeGrafter"/>
</dbReference>
<gene>
    <name evidence="5" type="ORF">N7492_003458</name>
</gene>
<reference evidence="5" key="2">
    <citation type="journal article" date="2023" name="IMA Fungus">
        <title>Comparative genomic study of the Penicillium genus elucidates a diverse pangenome and 15 lateral gene transfer events.</title>
        <authorList>
            <person name="Petersen C."/>
            <person name="Sorensen T."/>
            <person name="Nielsen M.R."/>
            <person name="Sondergaard T.E."/>
            <person name="Sorensen J.L."/>
            <person name="Fitzpatrick D.A."/>
            <person name="Frisvad J.C."/>
            <person name="Nielsen K.L."/>
        </authorList>
    </citation>
    <scope>NUCLEOTIDE SEQUENCE</scope>
    <source>
        <strain evidence="5">IBT 21917</strain>
    </source>
</reference>
<sequence length="666" mass="74504">MDADDDMDSAMLREALAASLREHNSNHSPRSDAKPRKNVVDLTRESETESEVEEIHPKSKPTVGSDTEDEAGEDEEELKRAIALSLQHSQPSPQVMEKQADPPQQAIETSKPQGILGLDRKQMEQERLARLAKRKAVSSDSPPGCSPAKVAKVDKPEGSQASKLDVPLSSQLLSPTPTKVSTPQICDRPTANDPSFKVQPSARPVPQWPLGAVKKTCISNRPREGDDITIEEVVQRGDVELAVLSSFLWDMEWVFHKFDMQSTRLYLIMHAKEESTRAQYRNETREMRSIRLCFPPMDGQVNCMHSKLMLLFRSDSLRLVVPSANLTPHDWGESNLMESTVFIMDLPQKTLESSGNDSKTAFYDDLVHFLKASDLHDNIIAKLDNFDFSKTARYAFVHTIGGSHPDKDAWSRTGYSGLGRAVSNLGLQARSPISVDYVASSVGSLTDEFVRAIYLACKGDDGLMDYDLRNTKSPSQAQSIARLNQEWQDRFRVYFPSDDTVQSAHLYPEETAGTICFQEKWWRGPKFPRHVMRDCESTRGVLMHNKLIFVTPSKPIAWDNDTECQGWAYVGSANFSESAWGRLVKDRTTGQPKLNCRNWECGVLVPVTRPRKQNQIGDATESDADKEGSATSQTSGLAADVFQTTVPVPMKLPPAQLDARRGPWFY</sequence>
<dbReference type="Gene3D" id="3.30.870.10">
    <property type="entry name" value="Endonuclease Chain A"/>
    <property type="match status" value="2"/>
</dbReference>
<evidence type="ECO:0000256" key="3">
    <source>
        <dbReference type="PIRSR" id="PIRSR610347-3"/>
    </source>
</evidence>
<dbReference type="InterPro" id="IPR010347">
    <property type="entry name" value="Tdp1"/>
</dbReference>
<proteinExistence type="predicted"/>
<dbReference type="OrthoDB" id="47785at2759"/>
<feature type="compositionally biased region" description="Basic and acidic residues" evidence="4">
    <location>
        <begin position="118"/>
        <end position="129"/>
    </location>
</feature>
<dbReference type="GO" id="GO:0003690">
    <property type="term" value="F:double-stranded DNA binding"/>
    <property type="evidence" value="ECO:0007669"/>
    <property type="project" value="TreeGrafter"/>
</dbReference>
<protein>
    <recommendedName>
        <fullName evidence="7">PLD phosphodiesterase domain-containing protein</fullName>
    </recommendedName>
</protein>
<evidence type="ECO:0000256" key="2">
    <source>
        <dbReference type="PIRSR" id="PIRSR610347-2"/>
    </source>
</evidence>
<dbReference type="AlphaFoldDB" id="A0A9W9LW89"/>
<evidence type="ECO:0000256" key="1">
    <source>
        <dbReference type="PIRSR" id="PIRSR610347-1"/>
    </source>
</evidence>
<dbReference type="InterPro" id="IPR003903">
    <property type="entry name" value="UIM_dom"/>
</dbReference>
<dbReference type="EMBL" id="JAPQKO010000002">
    <property type="protein sequence ID" value="KAJ5180248.1"/>
    <property type="molecule type" value="Genomic_DNA"/>
</dbReference>
<keyword evidence="6" id="KW-1185">Reference proteome</keyword>
<feature type="compositionally biased region" description="Polar residues" evidence="4">
    <location>
        <begin position="168"/>
        <end position="184"/>
    </location>
</feature>
<feature type="compositionally biased region" description="Basic and acidic residues" evidence="4">
    <location>
        <begin position="20"/>
        <end position="57"/>
    </location>
</feature>
<comment type="caution">
    <text evidence="5">The sequence shown here is derived from an EMBL/GenBank/DDBJ whole genome shotgun (WGS) entry which is preliminary data.</text>
</comment>
<feature type="binding site" evidence="2">
    <location>
        <position position="307"/>
    </location>
    <ligand>
        <name>substrate</name>
    </ligand>
</feature>
<feature type="compositionally biased region" description="Polar residues" evidence="4">
    <location>
        <begin position="629"/>
        <end position="638"/>
    </location>
</feature>